<dbReference type="AlphaFoldDB" id="A0A9W7D7V6"/>
<comment type="caution">
    <text evidence="3">The sequence shown here is derived from an EMBL/GenBank/DDBJ whole genome shotgun (WGS) entry which is preliminary data.</text>
</comment>
<dbReference type="InterPro" id="IPR043502">
    <property type="entry name" value="DNA/RNA_pol_sf"/>
</dbReference>
<dbReference type="Proteomes" id="UP001165121">
    <property type="component" value="Unassembled WGS sequence"/>
</dbReference>
<dbReference type="PANTHER" id="PTHR19446">
    <property type="entry name" value="REVERSE TRANSCRIPTASES"/>
    <property type="match status" value="1"/>
</dbReference>
<feature type="domain" description="Reverse transcriptase" evidence="2">
    <location>
        <begin position="114"/>
        <end position="393"/>
    </location>
</feature>
<dbReference type="Pfam" id="PF00078">
    <property type="entry name" value="RVT_1"/>
    <property type="match status" value="1"/>
</dbReference>
<organism evidence="3 4">
    <name type="scientific">Phytophthora fragariaefolia</name>
    <dbReference type="NCBI Taxonomy" id="1490495"/>
    <lineage>
        <taxon>Eukaryota</taxon>
        <taxon>Sar</taxon>
        <taxon>Stramenopiles</taxon>
        <taxon>Oomycota</taxon>
        <taxon>Peronosporomycetes</taxon>
        <taxon>Peronosporales</taxon>
        <taxon>Peronosporaceae</taxon>
        <taxon>Phytophthora</taxon>
    </lineage>
</organism>
<evidence type="ECO:0000256" key="1">
    <source>
        <dbReference type="SAM" id="MobiDB-lite"/>
    </source>
</evidence>
<dbReference type="OrthoDB" id="167162at2759"/>
<evidence type="ECO:0000313" key="4">
    <source>
        <dbReference type="Proteomes" id="UP001165121"/>
    </source>
</evidence>
<name>A0A9W7D7V6_9STRA</name>
<feature type="region of interest" description="Disordered" evidence="1">
    <location>
        <begin position="1"/>
        <end position="20"/>
    </location>
</feature>
<dbReference type="CDD" id="cd01650">
    <property type="entry name" value="RT_nLTR_like"/>
    <property type="match status" value="1"/>
</dbReference>
<dbReference type="InterPro" id="IPR000477">
    <property type="entry name" value="RT_dom"/>
</dbReference>
<reference evidence="3" key="1">
    <citation type="submission" date="2023-04" db="EMBL/GenBank/DDBJ databases">
        <title>Phytophthora fragariaefolia NBRC 109709.</title>
        <authorList>
            <person name="Ichikawa N."/>
            <person name="Sato H."/>
            <person name="Tonouchi N."/>
        </authorList>
    </citation>
    <scope>NUCLEOTIDE SEQUENCE</scope>
    <source>
        <strain evidence="3">NBRC 109709</strain>
    </source>
</reference>
<keyword evidence="4" id="KW-1185">Reference proteome</keyword>
<accession>A0A9W7D7V6</accession>
<evidence type="ECO:0000259" key="2">
    <source>
        <dbReference type="PROSITE" id="PS50878"/>
    </source>
</evidence>
<gene>
    <name evidence="3" type="ORF">Pfra01_002643600</name>
</gene>
<sequence length="446" mass="49120">MNGGHAACGPPEYGTAVSDPQTKADTLADGWKHILQGEPSATGAIDNVCHWMDQHDGDDVTHLATAAIITKGTVAEALRACKPSKACGPDRLANDWYRDYSDLLVPDLTRLYRLWYTEQVFLEAFLQATIFCLKKSGAGSNPCNYRPLALLNTDYKILTRLLTTQLRRTLACRVSKFQNGFVPGRQIHSTLDYPMAARSNAHMSPEARDALALLRDFAMAYDSLDRRFLYAVLRRHGYPMHFIQVVERLHSGTTVRFLANGASSEPVLVTRGIRQGCPLAPLIFILALEPLYQRIQSGMVVEGVALRTAAATVIIGVAGYADDTAVYLSSPEELPAAFRTIDFFGSASGLNLNRYKTIAVELHPDGLREAATWTSHIRLLGLTESCRYLGIQDGTQTDALRSSHLAEEQLRTRLRLASQPTLTIGQRSRVAAAGIIPKLLFIDRHA</sequence>
<proteinExistence type="predicted"/>
<dbReference type="PROSITE" id="PS50878">
    <property type="entry name" value="RT_POL"/>
    <property type="match status" value="1"/>
</dbReference>
<protein>
    <submittedName>
        <fullName evidence="3">Unnamed protein product</fullName>
    </submittedName>
</protein>
<evidence type="ECO:0000313" key="3">
    <source>
        <dbReference type="EMBL" id="GMF60821.1"/>
    </source>
</evidence>
<dbReference type="EMBL" id="BSXT01005536">
    <property type="protein sequence ID" value="GMF60821.1"/>
    <property type="molecule type" value="Genomic_DNA"/>
</dbReference>
<dbReference type="SUPFAM" id="SSF56672">
    <property type="entry name" value="DNA/RNA polymerases"/>
    <property type="match status" value="1"/>
</dbReference>